<evidence type="ECO:0000256" key="3">
    <source>
        <dbReference type="ARBA" id="ARBA00022664"/>
    </source>
</evidence>
<keyword evidence="3" id="KW-0507">mRNA processing</keyword>
<dbReference type="FunFam" id="3.30.70.330:FF:000214">
    <property type="entry name" value="Serine/arginine-rich splicing factor 7"/>
    <property type="match status" value="1"/>
</dbReference>
<dbReference type="NCBIfam" id="TIGR00104">
    <property type="entry name" value="tRNA_TsaA"/>
    <property type="match status" value="1"/>
</dbReference>
<keyword evidence="5" id="KW-0479">Metal-binding</keyword>
<evidence type="ECO:0000256" key="11">
    <source>
        <dbReference type="ARBA" id="ARBA00033753"/>
    </source>
</evidence>
<keyword evidence="10" id="KW-0539">Nucleus</keyword>
<keyword evidence="8" id="KW-0862">Zinc</keyword>
<name>A0A9E7HA04_9LILI</name>
<keyword evidence="9" id="KW-0508">mRNA splicing</keyword>
<keyword evidence="4" id="KW-0949">S-adenosyl-L-methionine</keyword>
<evidence type="ECO:0000256" key="2">
    <source>
        <dbReference type="ARBA" id="ARBA00022553"/>
    </source>
</evidence>
<evidence type="ECO:0000256" key="12">
    <source>
        <dbReference type="ARBA" id="ARBA00061011"/>
    </source>
</evidence>
<dbReference type="InterPro" id="IPR036414">
    <property type="entry name" value="YaeB_N_sf"/>
</dbReference>
<evidence type="ECO:0000256" key="8">
    <source>
        <dbReference type="ARBA" id="ARBA00022833"/>
    </source>
</evidence>
<feature type="region of interest" description="Disordered" evidence="15">
    <location>
        <begin position="394"/>
        <end position="426"/>
    </location>
</feature>
<evidence type="ECO:0000313" key="19">
    <source>
        <dbReference type="EMBL" id="URE27508.1"/>
    </source>
</evidence>
<comment type="subcellular location">
    <subcellularLocation>
        <location evidence="1">Nucleus</location>
    </subcellularLocation>
</comment>
<dbReference type="GO" id="GO:0003729">
    <property type="term" value="F:mRNA binding"/>
    <property type="evidence" value="ECO:0007669"/>
    <property type="project" value="UniProtKB-ARBA"/>
</dbReference>
<feature type="domain" description="CCHC-type" evidence="17">
    <location>
        <begin position="152"/>
        <end position="167"/>
    </location>
</feature>
<evidence type="ECO:0000256" key="1">
    <source>
        <dbReference type="ARBA" id="ARBA00004123"/>
    </source>
</evidence>
<dbReference type="SUPFAM" id="SSF118196">
    <property type="entry name" value="YaeB-like"/>
    <property type="match status" value="1"/>
</dbReference>
<evidence type="ECO:0000256" key="6">
    <source>
        <dbReference type="ARBA" id="ARBA00022728"/>
    </source>
</evidence>
<dbReference type="Proteomes" id="UP001055439">
    <property type="component" value="Chromosome 8"/>
</dbReference>
<feature type="non-terminal residue" evidence="19">
    <location>
        <position position="749"/>
    </location>
</feature>
<keyword evidence="2" id="KW-0597">Phosphoprotein</keyword>
<evidence type="ECO:0000259" key="18">
    <source>
        <dbReference type="PROSITE" id="PS51668"/>
    </source>
</evidence>
<dbReference type="AlphaFoldDB" id="A0A9E7HA04"/>
<dbReference type="PANTHER" id="PTHR12818:SF0">
    <property type="entry name" value="TRNA (ADENINE(37)-N6)-METHYLTRANSFERASE"/>
    <property type="match status" value="1"/>
</dbReference>
<feature type="region of interest" description="Disordered" evidence="15">
    <location>
        <begin position="169"/>
        <end position="239"/>
    </location>
</feature>
<dbReference type="Gene3D" id="2.40.30.70">
    <property type="entry name" value="YaeB-like"/>
    <property type="match status" value="1"/>
</dbReference>
<dbReference type="InterPro" id="IPR036875">
    <property type="entry name" value="Znf_CCHC_sf"/>
</dbReference>
<dbReference type="InterPro" id="IPR023370">
    <property type="entry name" value="TrmO-like_N"/>
</dbReference>
<dbReference type="Gene3D" id="4.10.60.10">
    <property type="entry name" value="Zinc finger, CCHC-type"/>
    <property type="match status" value="1"/>
</dbReference>
<reference evidence="19" key="1">
    <citation type="submission" date="2022-05" db="EMBL/GenBank/DDBJ databases">
        <title>The Musa troglodytarum L. genome provides insights into the mechanism of non-climacteric behaviour and enrichment of carotenoids.</title>
        <authorList>
            <person name="Wang J."/>
        </authorList>
    </citation>
    <scope>NUCLEOTIDE SEQUENCE</scope>
    <source>
        <tissue evidence="19">Leaf</tissue>
    </source>
</reference>
<dbReference type="SMART" id="SM00360">
    <property type="entry name" value="RRM"/>
    <property type="match status" value="1"/>
</dbReference>
<protein>
    <submittedName>
        <fullName evidence="19">Uncharacterized protein family UPF0066</fullName>
    </submittedName>
</protein>
<dbReference type="InterPro" id="IPR035979">
    <property type="entry name" value="RBD_domain_sf"/>
</dbReference>
<evidence type="ECO:0000256" key="14">
    <source>
        <dbReference type="PROSITE-ProRule" id="PRU00176"/>
    </source>
</evidence>
<evidence type="ECO:0000256" key="7">
    <source>
        <dbReference type="ARBA" id="ARBA00022771"/>
    </source>
</evidence>
<keyword evidence="20" id="KW-1185">Reference proteome</keyword>
<dbReference type="SUPFAM" id="SSF57756">
    <property type="entry name" value="Retrovirus zinc finger-like domains"/>
    <property type="match status" value="1"/>
</dbReference>
<dbReference type="GO" id="GO:0005681">
    <property type="term" value="C:spliceosomal complex"/>
    <property type="evidence" value="ECO:0007669"/>
    <property type="project" value="UniProtKB-KW"/>
</dbReference>
<dbReference type="GO" id="GO:0008270">
    <property type="term" value="F:zinc ion binding"/>
    <property type="evidence" value="ECO:0007669"/>
    <property type="project" value="UniProtKB-KW"/>
</dbReference>
<sequence>MNAPDRALGLPQDTVEAARLLKMANPFPRKRVGGARESSPAPKISTSLEADSCRSFIPIADYWSVMARIYVGNLDPRTTARELEDEFRVFGVLRSVWVARKPPGFAFIDFDDRRDAQDAIRDLDGKHGWRVELSHNSSSSRGRDRHGGSDMKCYECGEPGHFARECRLRIGPGGLGSGRRRSRSRSRSPRYRRSPSYGRRSYSPRDRSPRQRSPSPRRRSYSKSPSDDRHRSESPHTNGDAASSIVVWPILLDIKSLRSYIPQYASEAIRTPCQRYICRPHMPAVINNMSLTALHRLSRHLVYNGASIITAVIIACLLVGREGLLHGPHNPSFVSLMAAAEGTGWDKISATALAIAAVAAIVTGSFFNQKARRLASRIRELEASLAAALEKSASERRGRTRAQQALRNALTQQSSDGSKQAAASGYPMAPIGTVRSCFSTRNGTPRQPLLVPLARACLVLDPGRVPKEALEGLAEYSHCWILYVFHLNTDLDKLWREPSRSKFKAKVRVPRLKGGKMGVLATRSPHRPCPIGLTVAKVEALDGQALLLSGVDLVDGTPVLDIKPYLPYSDSIQGATVPNWVKADSMLAVASVSFSPDFSSSLSSCWMQVAKQSLYASQDEFQDLIKELLSWDIRSLSQLNHPHNVSMENGSHDVARGLEGIGGEESCQTLTEKPASSSLGDVIYHLVVEEIDISYRIDDSSNIVVEKAASVFSNDRSSCHYYNYTMWKNKLRIQDRSATNHQRVEMQEG</sequence>
<dbReference type="OrthoDB" id="4882at2759"/>
<evidence type="ECO:0000256" key="15">
    <source>
        <dbReference type="SAM" id="MobiDB-lite"/>
    </source>
</evidence>
<evidence type="ECO:0000256" key="4">
    <source>
        <dbReference type="ARBA" id="ARBA00022691"/>
    </source>
</evidence>
<evidence type="ECO:0000256" key="5">
    <source>
        <dbReference type="ARBA" id="ARBA00022723"/>
    </source>
</evidence>
<dbReference type="PANTHER" id="PTHR12818">
    <property type="entry name" value="TRNA (ADENINE(37)-N6)-METHYLTRANSFERASE"/>
    <property type="match status" value="1"/>
</dbReference>
<dbReference type="EMBL" id="CP097510">
    <property type="protein sequence ID" value="URE27508.1"/>
    <property type="molecule type" value="Genomic_DNA"/>
</dbReference>
<dbReference type="InterPro" id="IPR036413">
    <property type="entry name" value="YaeB-like_sf"/>
</dbReference>
<comment type="similarity">
    <text evidence="12">Belongs to the splicing factor SR family. RSZ subfamily.</text>
</comment>
<accession>A0A9E7HA04</accession>
<feature type="domain" description="RRM" evidence="16">
    <location>
        <begin position="67"/>
        <end position="138"/>
    </location>
</feature>
<feature type="compositionally biased region" description="Basic and acidic residues" evidence="15">
    <location>
        <begin position="225"/>
        <end position="234"/>
    </location>
</feature>
<dbReference type="FunFam" id="4.10.60.10:FF:000029">
    <property type="entry name" value="Serine/arginine-rich splicing factor RSZ22A"/>
    <property type="match status" value="1"/>
</dbReference>
<evidence type="ECO:0000256" key="10">
    <source>
        <dbReference type="ARBA" id="ARBA00023242"/>
    </source>
</evidence>
<dbReference type="InterPro" id="IPR000504">
    <property type="entry name" value="RRM_dom"/>
</dbReference>
<dbReference type="CDD" id="cd12373">
    <property type="entry name" value="RRM_SRSF3_like"/>
    <property type="match status" value="1"/>
</dbReference>
<evidence type="ECO:0000259" key="16">
    <source>
        <dbReference type="PROSITE" id="PS50102"/>
    </source>
</evidence>
<dbReference type="Pfam" id="PF00098">
    <property type="entry name" value="zf-CCHC"/>
    <property type="match status" value="1"/>
</dbReference>
<dbReference type="InterPro" id="IPR001878">
    <property type="entry name" value="Znf_CCHC"/>
</dbReference>
<feature type="compositionally biased region" description="Polar residues" evidence="15">
    <location>
        <begin position="401"/>
        <end position="418"/>
    </location>
</feature>
<evidence type="ECO:0000313" key="20">
    <source>
        <dbReference type="Proteomes" id="UP001055439"/>
    </source>
</evidence>
<dbReference type="PROSITE" id="PS50158">
    <property type="entry name" value="ZF_CCHC"/>
    <property type="match status" value="1"/>
</dbReference>
<dbReference type="Pfam" id="PF00076">
    <property type="entry name" value="RRM_1"/>
    <property type="match status" value="1"/>
</dbReference>
<feature type="compositionally biased region" description="Basic residues" evidence="15">
    <location>
        <begin position="178"/>
        <end position="193"/>
    </location>
</feature>
<gene>
    <name evidence="19" type="ORF">MUK42_16016</name>
</gene>
<evidence type="ECO:0000259" key="17">
    <source>
        <dbReference type="PROSITE" id="PS50158"/>
    </source>
</evidence>
<dbReference type="SMART" id="SM00343">
    <property type="entry name" value="ZnF_C2HC"/>
    <property type="match status" value="1"/>
</dbReference>
<dbReference type="CDD" id="cd09281">
    <property type="entry name" value="UPF0066"/>
    <property type="match status" value="1"/>
</dbReference>
<comment type="similarity">
    <text evidence="11">Belongs to the tRNA methyltransferase O family.</text>
</comment>
<dbReference type="InterPro" id="IPR040372">
    <property type="entry name" value="YaeB-like"/>
</dbReference>
<proteinExistence type="inferred from homology"/>
<keyword evidence="7 13" id="KW-0863">Zinc-finger</keyword>
<evidence type="ECO:0000256" key="9">
    <source>
        <dbReference type="ARBA" id="ARBA00023187"/>
    </source>
</evidence>
<dbReference type="GO" id="GO:0000398">
    <property type="term" value="P:mRNA splicing, via spliceosome"/>
    <property type="evidence" value="ECO:0007669"/>
    <property type="project" value="UniProtKB-ARBA"/>
</dbReference>
<keyword evidence="6" id="KW-0747">Spliceosome</keyword>
<keyword evidence="14" id="KW-0694">RNA-binding</keyword>
<dbReference type="Pfam" id="PF01980">
    <property type="entry name" value="TrmO_N"/>
    <property type="match status" value="1"/>
</dbReference>
<dbReference type="InterPro" id="IPR012677">
    <property type="entry name" value="Nucleotide-bd_a/b_plait_sf"/>
</dbReference>
<feature type="domain" description="TsaA-like" evidence="18">
    <location>
        <begin position="428"/>
        <end position="574"/>
    </location>
</feature>
<dbReference type="PROSITE" id="PS51668">
    <property type="entry name" value="TSAA_2"/>
    <property type="match status" value="1"/>
</dbReference>
<dbReference type="FunFam" id="2.40.30.70:FF:000003">
    <property type="entry name" value="tRNA (Adenine(37)-N6)-methyltransferase isoform A"/>
    <property type="match status" value="1"/>
</dbReference>
<dbReference type="Gene3D" id="3.30.70.330">
    <property type="match status" value="1"/>
</dbReference>
<dbReference type="PROSITE" id="PS50102">
    <property type="entry name" value="RRM"/>
    <property type="match status" value="1"/>
</dbReference>
<evidence type="ECO:0000256" key="13">
    <source>
        <dbReference type="PROSITE-ProRule" id="PRU00047"/>
    </source>
</evidence>
<organism evidence="19 20">
    <name type="scientific">Musa troglodytarum</name>
    <name type="common">fe'i banana</name>
    <dbReference type="NCBI Taxonomy" id="320322"/>
    <lineage>
        <taxon>Eukaryota</taxon>
        <taxon>Viridiplantae</taxon>
        <taxon>Streptophyta</taxon>
        <taxon>Embryophyta</taxon>
        <taxon>Tracheophyta</taxon>
        <taxon>Spermatophyta</taxon>
        <taxon>Magnoliopsida</taxon>
        <taxon>Liliopsida</taxon>
        <taxon>Zingiberales</taxon>
        <taxon>Musaceae</taxon>
        <taxon>Musa</taxon>
    </lineage>
</organism>
<dbReference type="SUPFAM" id="SSF54928">
    <property type="entry name" value="RNA-binding domain, RBD"/>
    <property type="match status" value="1"/>
</dbReference>